<reference evidence="2 3" key="1">
    <citation type="journal article" date="2015" name="Genome Announc.">
        <title>Complete genome sequence of the human gut symbiont Roseburia hominis.</title>
        <authorList>
            <person name="Travis A.J."/>
            <person name="Kelly D."/>
            <person name="Flint H.J."/>
            <person name="Aminov R.I."/>
        </authorList>
    </citation>
    <scope>NUCLEOTIDE SEQUENCE [LARGE SCALE GENOMIC DNA]</scope>
    <source>
        <strain evidence="3">DSM 16839 / JCM 17582 / NCIMB 14029 / A2-183</strain>
    </source>
</reference>
<dbReference type="Proteomes" id="UP000008178">
    <property type="component" value="Chromosome"/>
</dbReference>
<gene>
    <name evidence="2" type="ordered locus">RHOM_03495</name>
</gene>
<sequence length="253" mass="29684">MICKKCGYDYPAKELKCPYCGEPNPLGEKWRNEENLARKETLLAKAKIIHSMPLYVADKVMNVILLVVVAVTAITILVLAIGVGLENIHITCQRNRASVQEAEELLAAEDYTGLYDYLHSYEVYGQEEFEKYTERVRLYDDDQAFMRDLFRIQEVLDWPTGQQMRPNWVKYVLLDGKDILEMETDFSYRGLEYEENKEYYDDMKQDVAAALLGTLEMTEEELADLMGMERDSEEMDELIRRIFERKGWDYEED</sequence>
<evidence type="ECO:0000313" key="3">
    <source>
        <dbReference type="Proteomes" id="UP000008178"/>
    </source>
</evidence>
<dbReference type="HOGENOM" id="CLU_1097875_0_0_9"/>
<protein>
    <recommendedName>
        <fullName evidence="4">Zinc ribbon domain-containing protein</fullName>
    </recommendedName>
</protein>
<keyword evidence="1" id="KW-0812">Transmembrane</keyword>
<evidence type="ECO:0008006" key="4">
    <source>
        <dbReference type="Google" id="ProtNLM"/>
    </source>
</evidence>
<dbReference type="OrthoDB" id="2036883at2"/>
<keyword evidence="1" id="KW-1133">Transmembrane helix</keyword>
<feature type="transmembrane region" description="Helical" evidence="1">
    <location>
        <begin position="60"/>
        <end position="85"/>
    </location>
</feature>
<dbReference type="STRING" id="585394.RHOM_03495"/>
<keyword evidence="1" id="KW-0472">Membrane</keyword>
<dbReference type="EMBL" id="CP003040">
    <property type="protein sequence ID" value="AEN95821.1"/>
    <property type="molecule type" value="Genomic_DNA"/>
</dbReference>
<evidence type="ECO:0000256" key="1">
    <source>
        <dbReference type="SAM" id="Phobius"/>
    </source>
</evidence>
<dbReference type="BioCyc" id="RHOM585394:G1H02-718-MONOMER"/>
<organism evidence="2 3">
    <name type="scientific">Roseburia hominis (strain DSM 16839 / JCM 17582 / NCIMB 14029 / A2-183)</name>
    <dbReference type="NCBI Taxonomy" id="585394"/>
    <lineage>
        <taxon>Bacteria</taxon>
        <taxon>Bacillati</taxon>
        <taxon>Bacillota</taxon>
        <taxon>Clostridia</taxon>
        <taxon>Lachnospirales</taxon>
        <taxon>Lachnospiraceae</taxon>
        <taxon>Roseburia</taxon>
    </lineage>
</organism>
<name>G2T236_ROSHA</name>
<evidence type="ECO:0000313" key="2">
    <source>
        <dbReference type="EMBL" id="AEN95821.1"/>
    </source>
</evidence>
<proteinExistence type="predicted"/>
<dbReference type="GeneID" id="93722556"/>
<keyword evidence="3" id="KW-1185">Reference proteome</keyword>
<dbReference type="AlphaFoldDB" id="G2T236"/>
<accession>G2T236</accession>
<dbReference type="RefSeq" id="WP_014078866.1">
    <property type="nucleotide sequence ID" value="NC_015977.1"/>
</dbReference>
<dbReference type="eggNOG" id="ENOG5033I8P">
    <property type="taxonomic scope" value="Bacteria"/>
</dbReference>
<dbReference type="KEGG" id="rho:RHOM_03495"/>